<gene>
    <name evidence="2" type="ORF">VNO80_18511</name>
</gene>
<feature type="transmembrane region" description="Helical" evidence="1">
    <location>
        <begin position="106"/>
        <end position="126"/>
    </location>
</feature>
<name>A0AAN9QWJ3_PHACN</name>
<dbReference type="EMBL" id="JAYMYR010000007">
    <property type="protein sequence ID" value="KAK7353075.1"/>
    <property type="molecule type" value="Genomic_DNA"/>
</dbReference>
<reference evidence="2 3" key="1">
    <citation type="submission" date="2024-01" db="EMBL/GenBank/DDBJ databases">
        <title>The genomes of 5 underutilized Papilionoideae crops provide insights into root nodulation and disease resistanc.</title>
        <authorList>
            <person name="Jiang F."/>
        </authorList>
    </citation>
    <scope>NUCLEOTIDE SEQUENCE [LARGE SCALE GENOMIC DNA]</scope>
    <source>
        <strain evidence="2">JINMINGXINNONG_FW02</strain>
        <tissue evidence="2">Leaves</tissue>
    </source>
</reference>
<proteinExistence type="predicted"/>
<keyword evidence="3" id="KW-1185">Reference proteome</keyword>
<sequence length="152" mass="17221">MLACPWSTAVPSLCYAIDPPLWCRASAGTANLEWLDLVAVVQGTKQFEEKVLMQHYCIMELMQFYCISFRCIKMELMTGIAARGVDALSNRGVVLFCFIRKAVRNVLLRLSSYLYSLGCGWFWLLIKRKACLRSLRLQGDVDVATGLGIYKH</sequence>
<comment type="caution">
    <text evidence="2">The sequence shown here is derived from an EMBL/GenBank/DDBJ whole genome shotgun (WGS) entry which is preliminary data.</text>
</comment>
<dbReference type="Proteomes" id="UP001374584">
    <property type="component" value="Unassembled WGS sequence"/>
</dbReference>
<evidence type="ECO:0000313" key="2">
    <source>
        <dbReference type="EMBL" id="KAK7353075.1"/>
    </source>
</evidence>
<organism evidence="2 3">
    <name type="scientific">Phaseolus coccineus</name>
    <name type="common">Scarlet runner bean</name>
    <name type="synonym">Phaseolus multiflorus</name>
    <dbReference type="NCBI Taxonomy" id="3886"/>
    <lineage>
        <taxon>Eukaryota</taxon>
        <taxon>Viridiplantae</taxon>
        <taxon>Streptophyta</taxon>
        <taxon>Embryophyta</taxon>
        <taxon>Tracheophyta</taxon>
        <taxon>Spermatophyta</taxon>
        <taxon>Magnoliopsida</taxon>
        <taxon>eudicotyledons</taxon>
        <taxon>Gunneridae</taxon>
        <taxon>Pentapetalae</taxon>
        <taxon>rosids</taxon>
        <taxon>fabids</taxon>
        <taxon>Fabales</taxon>
        <taxon>Fabaceae</taxon>
        <taxon>Papilionoideae</taxon>
        <taxon>50 kb inversion clade</taxon>
        <taxon>NPAAA clade</taxon>
        <taxon>indigoferoid/millettioid clade</taxon>
        <taxon>Phaseoleae</taxon>
        <taxon>Phaseolus</taxon>
    </lineage>
</organism>
<dbReference type="AlphaFoldDB" id="A0AAN9QWJ3"/>
<evidence type="ECO:0000313" key="3">
    <source>
        <dbReference type="Proteomes" id="UP001374584"/>
    </source>
</evidence>
<protein>
    <submittedName>
        <fullName evidence="2">Uncharacterized protein</fullName>
    </submittedName>
</protein>
<evidence type="ECO:0000256" key="1">
    <source>
        <dbReference type="SAM" id="Phobius"/>
    </source>
</evidence>
<accession>A0AAN9QWJ3</accession>
<keyword evidence="1" id="KW-0472">Membrane</keyword>
<keyword evidence="1" id="KW-1133">Transmembrane helix</keyword>
<keyword evidence="1" id="KW-0812">Transmembrane</keyword>